<dbReference type="PANTHER" id="PTHR21240:SF28">
    <property type="entry name" value="ISO-OROTATE DECARBOXYLASE (EUROFUNG)"/>
    <property type="match status" value="1"/>
</dbReference>
<name>A0A419EWT4_9BACT</name>
<evidence type="ECO:0000259" key="2">
    <source>
        <dbReference type="Pfam" id="PF04909"/>
    </source>
</evidence>
<dbReference type="Proteomes" id="UP000285961">
    <property type="component" value="Unassembled WGS sequence"/>
</dbReference>
<gene>
    <name evidence="3" type="ORF">C4532_11335</name>
</gene>
<sequence length="305" mass="35023">MQSSSHERKEAMESGIDNGFLDAHVHLYPSRRLSGLIRWMHSFFPEHSVPKDATLDDVLSDLGRHKYRNFVALVFPLEPEESRELNRFIAELAGRVPGLIPFGCVHRDDASPVEVVEKAIVEQRLAGLKFHPMVQHFDPYDRKLFDVYEFMNERRKPIYIHTGFDEWYGYFLADRSLRSLLKTYPDIPFVFCHMIFPRLDFAFELVEEFENLFLDATNVFGTIALSQRLGSGVPDLDLDEAREGMDRWCERIMFGTDHPAGMGSIEQILRDFHAFGLSDRAASQILHGTAARFLAQHCSAYYGGG</sequence>
<feature type="domain" description="Amidohydrolase-related" evidence="2">
    <location>
        <begin position="22"/>
        <end position="294"/>
    </location>
</feature>
<dbReference type="GO" id="GO:0016787">
    <property type="term" value="F:hydrolase activity"/>
    <property type="evidence" value="ECO:0007669"/>
    <property type="project" value="InterPro"/>
</dbReference>
<comment type="caution">
    <text evidence="3">The sequence shown here is derived from an EMBL/GenBank/DDBJ whole genome shotgun (WGS) entry which is preliminary data.</text>
</comment>
<evidence type="ECO:0000313" key="3">
    <source>
        <dbReference type="EMBL" id="RJP69156.1"/>
    </source>
</evidence>
<dbReference type="SUPFAM" id="SSF51556">
    <property type="entry name" value="Metallo-dependent hydrolases"/>
    <property type="match status" value="1"/>
</dbReference>
<evidence type="ECO:0000313" key="4">
    <source>
        <dbReference type="Proteomes" id="UP000285961"/>
    </source>
</evidence>
<dbReference type="AlphaFoldDB" id="A0A419EWT4"/>
<organism evidence="3 4">
    <name type="scientific">Candidatus Abyssobacteria bacterium SURF_17</name>
    <dbReference type="NCBI Taxonomy" id="2093361"/>
    <lineage>
        <taxon>Bacteria</taxon>
        <taxon>Pseudomonadati</taxon>
        <taxon>Candidatus Hydrogenedentota</taxon>
        <taxon>Candidatus Abyssobacteria</taxon>
    </lineage>
</organism>
<accession>A0A419EWT4</accession>
<reference evidence="3 4" key="1">
    <citation type="journal article" date="2017" name="ISME J.">
        <title>Energy and carbon metabolisms in a deep terrestrial subsurface fluid microbial community.</title>
        <authorList>
            <person name="Momper L."/>
            <person name="Jungbluth S.P."/>
            <person name="Lee M.D."/>
            <person name="Amend J.P."/>
        </authorList>
    </citation>
    <scope>NUCLEOTIDE SEQUENCE [LARGE SCALE GENOMIC DNA]</scope>
    <source>
        <strain evidence="3">SURF_17</strain>
    </source>
</reference>
<dbReference type="GO" id="GO:0019748">
    <property type="term" value="P:secondary metabolic process"/>
    <property type="evidence" value="ECO:0007669"/>
    <property type="project" value="TreeGrafter"/>
</dbReference>
<dbReference type="GO" id="GO:0005737">
    <property type="term" value="C:cytoplasm"/>
    <property type="evidence" value="ECO:0007669"/>
    <property type="project" value="TreeGrafter"/>
</dbReference>
<dbReference type="Gene3D" id="3.20.20.140">
    <property type="entry name" value="Metal-dependent hydrolases"/>
    <property type="match status" value="1"/>
</dbReference>
<dbReference type="EMBL" id="QZKI01000085">
    <property type="protein sequence ID" value="RJP69156.1"/>
    <property type="molecule type" value="Genomic_DNA"/>
</dbReference>
<dbReference type="GO" id="GO:0016831">
    <property type="term" value="F:carboxy-lyase activity"/>
    <property type="evidence" value="ECO:0007669"/>
    <property type="project" value="InterPro"/>
</dbReference>
<proteinExistence type="predicted"/>
<dbReference type="InterPro" id="IPR032465">
    <property type="entry name" value="ACMSD"/>
</dbReference>
<protein>
    <recommendedName>
        <fullName evidence="2">Amidohydrolase-related domain-containing protein</fullName>
    </recommendedName>
</protein>
<keyword evidence="1" id="KW-0456">Lyase</keyword>
<dbReference type="Pfam" id="PF04909">
    <property type="entry name" value="Amidohydro_2"/>
    <property type="match status" value="1"/>
</dbReference>
<dbReference type="InterPro" id="IPR032466">
    <property type="entry name" value="Metal_Hydrolase"/>
</dbReference>
<dbReference type="InterPro" id="IPR006680">
    <property type="entry name" value="Amidohydro-rel"/>
</dbReference>
<dbReference type="PANTHER" id="PTHR21240">
    <property type="entry name" value="2-AMINO-3-CARBOXYLMUCONATE-6-SEMIALDEHYDE DECARBOXYLASE"/>
    <property type="match status" value="1"/>
</dbReference>
<dbReference type="CDD" id="cd01292">
    <property type="entry name" value="metallo-dependent_hydrolases"/>
    <property type="match status" value="1"/>
</dbReference>
<evidence type="ECO:0000256" key="1">
    <source>
        <dbReference type="ARBA" id="ARBA00023239"/>
    </source>
</evidence>